<organism evidence="1 2">
    <name type="scientific">Archaeoglobus veneficus (strain DSM 11195 / SNP6)</name>
    <dbReference type="NCBI Taxonomy" id="693661"/>
    <lineage>
        <taxon>Archaea</taxon>
        <taxon>Methanobacteriati</taxon>
        <taxon>Methanobacteriota</taxon>
        <taxon>Archaeoglobi</taxon>
        <taxon>Archaeoglobales</taxon>
        <taxon>Archaeoglobaceae</taxon>
        <taxon>Archaeoglobus</taxon>
    </lineage>
</organism>
<evidence type="ECO:0008006" key="3">
    <source>
        <dbReference type="Google" id="ProtNLM"/>
    </source>
</evidence>
<protein>
    <recommendedName>
        <fullName evidence="3">Thioredoxin domain-containing protein</fullName>
    </recommendedName>
</protein>
<dbReference type="HOGENOM" id="CLU_1438071_0_0_2"/>
<dbReference type="SUPFAM" id="SSF52833">
    <property type="entry name" value="Thioredoxin-like"/>
    <property type="match status" value="1"/>
</dbReference>
<dbReference type="KEGG" id="ave:Arcve_1613"/>
<dbReference type="OrthoDB" id="35385at2157"/>
<dbReference type="RefSeq" id="WP_013684269.1">
    <property type="nucleotide sequence ID" value="NC_015320.1"/>
</dbReference>
<dbReference type="STRING" id="693661.Arcve_1613"/>
<gene>
    <name evidence="1" type="ordered locus">Arcve_1613</name>
</gene>
<dbReference type="Proteomes" id="UP000008136">
    <property type="component" value="Chromosome"/>
</dbReference>
<dbReference type="AlphaFoldDB" id="F2KQ10"/>
<dbReference type="CDD" id="cd02947">
    <property type="entry name" value="TRX_family"/>
    <property type="match status" value="1"/>
</dbReference>
<dbReference type="Gene3D" id="3.40.30.10">
    <property type="entry name" value="Glutaredoxin"/>
    <property type="match status" value="1"/>
</dbReference>
<dbReference type="InterPro" id="IPR036249">
    <property type="entry name" value="Thioredoxin-like_sf"/>
</dbReference>
<dbReference type="eggNOG" id="arCOG01972">
    <property type="taxonomic scope" value="Archaea"/>
</dbReference>
<dbReference type="PROSITE" id="PS51257">
    <property type="entry name" value="PROKAR_LIPOPROTEIN"/>
    <property type="match status" value="1"/>
</dbReference>
<evidence type="ECO:0000313" key="2">
    <source>
        <dbReference type="Proteomes" id="UP000008136"/>
    </source>
</evidence>
<evidence type="ECO:0000313" key="1">
    <source>
        <dbReference type="EMBL" id="AEA47613.1"/>
    </source>
</evidence>
<reference evidence="1 2" key="1">
    <citation type="submission" date="2011-03" db="EMBL/GenBank/DDBJ databases">
        <title>The complete genome of Archaeoglobus veneficus SNP6.</title>
        <authorList>
            <consortium name="US DOE Joint Genome Institute (JGI-PGF)"/>
            <person name="Lucas S."/>
            <person name="Copeland A."/>
            <person name="Lapidus A."/>
            <person name="Bruce D."/>
            <person name="Goodwin L."/>
            <person name="Pitluck S."/>
            <person name="Kyrpides N."/>
            <person name="Mavromatis K."/>
            <person name="Pagani I."/>
            <person name="Ivanova N."/>
            <person name="Mikhailova N."/>
            <person name="Lu M."/>
            <person name="Detter J.C."/>
            <person name="Tapia R."/>
            <person name="Han C."/>
            <person name="Land M."/>
            <person name="Hauser L."/>
            <person name="Markowitz V."/>
            <person name="Cheng J.-F."/>
            <person name="Hugenholtz P."/>
            <person name="Woyke T."/>
            <person name="Wu D."/>
            <person name="Spring S."/>
            <person name="Brambilla E."/>
            <person name="Klenk H.-P."/>
            <person name="Eisen J.A."/>
        </authorList>
    </citation>
    <scope>NUCLEOTIDE SEQUENCE [LARGE SCALE GENOMIC DNA]</scope>
    <source>
        <strain evidence="2">SNP6</strain>
    </source>
</reference>
<dbReference type="GeneID" id="10394738"/>
<accession>F2KQ10</accession>
<name>F2KQ10_ARCVS</name>
<sequence>MRRLLPVLGTILIFSSLIIGCTQNQVEMKTETGAKITETENLNENETVKVFFYYSPRCPSCVKIKPYMNLLREEVQGIKFDFCDVSNKSLCSNESLWVAKHIGLFGVPTAVFIQGDRVAVFVGWKKVAKLGVYLEELGFEVPEVVYGNTSYDVQECIDCHEGRGINPPSTYSCTYCCHMAQIQQAQNQTQNVTQGS</sequence>
<dbReference type="EMBL" id="CP002588">
    <property type="protein sequence ID" value="AEA47613.1"/>
    <property type="molecule type" value="Genomic_DNA"/>
</dbReference>
<proteinExistence type="predicted"/>
<keyword evidence="2" id="KW-1185">Reference proteome</keyword>